<dbReference type="PANTHER" id="PTHR35894">
    <property type="entry name" value="GENERAL SECRETION PATHWAY PROTEIN A-RELATED"/>
    <property type="match status" value="1"/>
</dbReference>
<evidence type="ECO:0000313" key="5">
    <source>
        <dbReference type="Proteomes" id="UP000001572"/>
    </source>
</evidence>
<dbReference type="InterPro" id="IPR052026">
    <property type="entry name" value="ExeA_AAA_ATPase_DNA-bind"/>
</dbReference>
<reference evidence="2" key="1">
    <citation type="submission" date="2007-06" db="EMBL/GenBank/DDBJ databases">
        <title>Complete sequence of Alkaliphilus metalliredigens QYMF.</title>
        <authorList>
            <consortium name="US DOE Joint Genome Institute"/>
            <person name="Copeland A."/>
            <person name="Lucas S."/>
            <person name="Lapidus A."/>
            <person name="Barry K."/>
            <person name="Detter J.C."/>
            <person name="Glavina del Rio T."/>
            <person name="Hammon N."/>
            <person name="Israni S."/>
            <person name="Dalin E."/>
            <person name="Tice H."/>
            <person name="Pitluck S."/>
            <person name="Chertkov O."/>
            <person name="Brettin T."/>
            <person name="Bruce D."/>
            <person name="Han C."/>
            <person name="Schmutz J."/>
            <person name="Larimer F."/>
            <person name="Land M."/>
            <person name="Hauser L."/>
            <person name="Kyrpides N."/>
            <person name="Mikhailova N."/>
            <person name="Ye Q."/>
            <person name="Zhou J."/>
            <person name="Fields M."/>
            <person name="Richardson P."/>
        </authorList>
    </citation>
    <scope>NUCLEOTIDE SEQUENCE</scope>
    <source>
        <strain evidence="2">QYMF</strain>
    </source>
</reference>
<organism evidence="2 5">
    <name type="scientific">Alkaliphilus metalliredigens (strain QYMF)</name>
    <dbReference type="NCBI Taxonomy" id="293826"/>
    <lineage>
        <taxon>Bacteria</taxon>
        <taxon>Bacillati</taxon>
        <taxon>Bacillota</taxon>
        <taxon>Clostridia</taxon>
        <taxon>Peptostreptococcales</taxon>
        <taxon>Natronincolaceae</taxon>
        <taxon>Alkaliphilus</taxon>
    </lineage>
</organism>
<dbReference type="SUPFAM" id="SSF52540">
    <property type="entry name" value="P-loop containing nucleoside triphosphate hydrolases"/>
    <property type="match status" value="1"/>
</dbReference>
<evidence type="ECO:0000259" key="1">
    <source>
        <dbReference type="Pfam" id="PF13401"/>
    </source>
</evidence>
<dbReference type="OrthoDB" id="2557960at2"/>
<dbReference type="KEGG" id="amt:Amet_1927"/>
<dbReference type="InterPro" id="IPR010982">
    <property type="entry name" value="Lambda_DNA-bd_dom_sf"/>
</dbReference>
<keyword evidence="5" id="KW-1185">Reference proteome</keyword>
<protein>
    <submittedName>
        <fullName evidence="2">Uncharacterized ATPase putative transposase</fullName>
    </submittedName>
</protein>
<dbReference type="PANTHER" id="PTHR35894:SF5">
    <property type="entry name" value="MU-LIKE PROPHAGE FLUMU DNA TRANSPOSITION PROTEIN B"/>
    <property type="match status" value="1"/>
</dbReference>
<evidence type="ECO:0000313" key="2">
    <source>
        <dbReference type="EMBL" id="ABR46617.1"/>
    </source>
</evidence>
<feature type="domain" description="ORC1/DEAH AAA+ ATPase" evidence="1">
    <location>
        <begin position="98"/>
        <end position="218"/>
    </location>
</feature>
<dbReference type="InterPro" id="IPR001387">
    <property type="entry name" value="Cro/C1-type_HTH"/>
</dbReference>
<dbReference type="CDD" id="cd00093">
    <property type="entry name" value="HTH_XRE"/>
    <property type="match status" value="1"/>
</dbReference>
<dbReference type="STRING" id="293826.Amet_0389"/>
<dbReference type="EMBL" id="CP000724">
    <property type="protein sequence ID" value="ABR46617.1"/>
    <property type="molecule type" value="Genomic_DNA"/>
</dbReference>
<name>A6TK99_ALKMQ</name>
<dbReference type="Gene3D" id="1.10.260.40">
    <property type="entry name" value="lambda repressor-like DNA-binding domains"/>
    <property type="match status" value="1"/>
</dbReference>
<evidence type="ECO:0000313" key="3">
    <source>
        <dbReference type="EMBL" id="ABR48090.1"/>
    </source>
</evidence>
<sequence length="307" mass="35194">MAVQLYRNAPELAQEMEELLKRTGMSKEKASKEIGYSRTALSRYLSGDYESIELELAIRRFLDEKQAGKEKVVRQLRDELFITRDVEDIMGVCQGCQEDQGLGVIVGKSGFGKTETLKEYAKLDRVCYVECDDSMGSRDLVEAIEEAIGLPQGYGSIWKRVKGIKEFFEVNRGYLLIVDEADKLVTKYTQKKMEILRTIFDQDTVGLVIAGEPKLESMVKGFIARFANRVDFCITLKGLSREEVIEYLQFCKISDRAREELIIRGTNSNTGCFRLLDRTLRNVLRLVEDEREIDLKTIEKVSKMMML</sequence>
<gene>
    <name evidence="2" type="ordered locus">Amet_0389</name>
    <name evidence="3" type="ordered locus">Amet_1927</name>
    <name evidence="4" type="ordered locus">Amet_4393</name>
</gene>
<dbReference type="GO" id="GO:0003677">
    <property type="term" value="F:DNA binding"/>
    <property type="evidence" value="ECO:0007669"/>
    <property type="project" value="InterPro"/>
</dbReference>
<accession>A6TK99</accession>
<dbReference type="EMBL" id="CP000724">
    <property type="protein sequence ID" value="ABR50467.1"/>
    <property type="molecule type" value="Genomic_DNA"/>
</dbReference>
<dbReference type="EMBL" id="CP000724">
    <property type="protein sequence ID" value="ABR48090.1"/>
    <property type="molecule type" value="Genomic_DNA"/>
</dbReference>
<dbReference type="InterPro" id="IPR027417">
    <property type="entry name" value="P-loop_NTPase"/>
</dbReference>
<dbReference type="AlphaFoldDB" id="A6TK99"/>
<dbReference type="eggNOG" id="COG2842">
    <property type="taxonomic scope" value="Bacteria"/>
</dbReference>
<dbReference type="KEGG" id="amt:Amet_4393"/>
<dbReference type="InterPro" id="IPR049945">
    <property type="entry name" value="AAA_22"/>
</dbReference>
<dbReference type="SUPFAM" id="SSF47413">
    <property type="entry name" value="lambda repressor-like DNA-binding domains"/>
    <property type="match status" value="1"/>
</dbReference>
<dbReference type="GO" id="GO:0016887">
    <property type="term" value="F:ATP hydrolysis activity"/>
    <property type="evidence" value="ECO:0007669"/>
    <property type="project" value="InterPro"/>
</dbReference>
<dbReference type="RefSeq" id="WP_011971525.1">
    <property type="nucleotide sequence ID" value="NC_009633.1"/>
</dbReference>
<dbReference type="Proteomes" id="UP000001572">
    <property type="component" value="Chromosome"/>
</dbReference>
<dbReference type="Pfam" id="PF13401">
    <property type="entry name" value="AAA_22"/>
    <property type="match status" value="1"/>
</dbReference>
<reference evidence="5" key="2">
    <citation type="journal article" date="2016" name="Genome Announc.">
        <title>Complete genome sequence of Alkaliphilus metalliredigens strain QYMF, an alkaliphilic and metal-reducing bacterium isolated from borax-contaminated leachate ponds.</title>
        <authorList>
            <person name="Hwang C."/>
            <person name="Copeland A."/>
            <person name="Lucas S."/>
            <person name="Lapidus A."/>
            <person name="Barry K."/>
            <person name="Detter J.C."/>
            <person name="Glavina Del Rio T."/>
            <person name="Hammon N."/>
            <person name="Israni S."/>
            <person name="Dalin E."/>
            <person name="Tice H."/>
            <person name="Pitluck S."/>
            <person name="Chertkov O."/>
            <person name="Brettin T."/>
            <person name="Bruce D."/>
            <person name="Han C."/>
            <person name="Schmutz J."/>
            <person name="Larimer F."/>
            <person name="Land M.L."/>
            <person name="Hauser L."/>
            <person name="Kyrpides N."/>
            <person name="Mikhailova N."/>
            <person name="Ye Q."/>
            <person name="Zhou J."/>
            <person name="Richardson P."/>
            <person name="Fields M.W."/>
        </authorList>
    </citation>
    <scope>NUCLEOTIDE SEQUENCE [LARGE SCALE GENOMIC DNA]</scope>
    <source>
        <strain evidence="5">QYMF</strain>
    </source>
</reference>
<dbReference type="KEGG" id="amt:Amet_0389"/>
<dbReference type="HOGENOM" id="CLU_846889_0_0_9"/>
<proteinExistence type="predicted"/>
<dbReference type="Gene3D" id="3.40.50.300">
    <property type="entry name" value="P-loop containing nucleotide triphosphate hydrolases"/>
    <property type="match status" value="1"/>
</dbReference>
<evidence type="ECO:0000313" key="4">
    <source>
        <dbReference type="EMBL" id="ABR50467.1"/>
    </source>
</evidence>